<gene>
    <name evidence="2" type="ORF">PtoMrB4_35170</name>
</gene>
<dbReference type="Proteomes" id="UP000501237">
    <property type="component" value="Chromosome"/>
</dbReference>
<dbReference type="RefSeq" id="WP_172434083.1">
    <property type="nucleotide sequence ID" value="NZ_AP022642.1"/>
</dbReference>
<sequence>MKNGLPCLSLLALSLALLGGCVAPPSLMDQQRQYEQEVVSQARQLHAATDDLFEAALASGMAVVVTTTINLDSQQYDFENNDDAVRFEKLRTGTAVWRNRANPKRVLHVGNNMKAEKIGVHGSHYQTVFGRTLYQVYIVEPGQYDLMGSVYNSPRTTAPNPQANRDITPSPLGMVTLVEKAFSEFDRGQRWQDPQYQTETVNQSYCAAVRVVSGECVSWGNNAYDVTRQTSAGGWVADIKERKVASIEAYSDLKKPFATFEVAPGEAVLVDGFYPEAPNVGFEQSDCRRVANDKLDCQLSALYMVRIPTGLQEFRSASDPSKYGYMKMSKALANLQYRPVKLNAKPVKDDSIWGETYVLER</sequence>
<reference evidence="2 3" key="1">
    <citation type="journal article" date="2020" name="Microbiol. Resour. Announc.">
        <title>Complete genome sequence of Pseudomonas otitidis strain MrB4, isolated from Lake Biwa in Japan.</title>
        <authorList>
            <person name="Miyazaki K."/>
            <person name="Hase E."/>
            <person name="Maruya T."/>
        </authorList>
    </citation>
    <scope>NUCLEOTIDE SEQUENCE [LARGE SCALE GENOMIC DNA]</scope>
    <source>
        <strain evidence="2 3">MrB4</strain>
    </source>
</reference>
<dbReference type="EMBL" id="AP022642">
    <property type="protein sequence ID" value="BCA29540.1"/>
    <property type="molecule type" value="Genomic_DNA"/>
</dbReference>
<keyword evidence="1" id="KW-0732">Signal</keyword>
<feature type="chain" id="PRO_5025670642" description="Lipoprotein" evidence="1">
    <location>
        <begin position="24"/>
        <end position="361"/>
    </location>
</feature>
<evidence type="ECO:0000313" key="2">
    <source>
        <dbReference type="EMBL" id="BCA29540.1"/>
    </source>
</evidence>
<evidence type="ECO:0008006" key="4">
    <source>
        <dbReference type="Google" id="ProtNLM"/>
    </source>
</evidence>
<evidence type="ECO:0000313" key="3">
    <source>
        <dbReference type="Proteomes" id="UP000501237"/>
    </source>
</evidence>
<dbReference type="GeneID" id="57398733"/>
<feature type="signal peptide" evidence="1">
    <location>
        <begin position="1"/>
        <end position="23"/>
    </location>
</feature>
<name>A0A679GQL9_9GAMM</name>
<organism evidence="2 3">
    <name type="scientific">Metapseudomonas otitidis</name>
    <dbReference type="NCBI Taxonomy" id="319939"/>
    <lineage>
        <taxon>Bacteria</taxon>
        <taxon>Pseudomonadati</taxon>
        <taxon>Pseudomonadota</taxon>
        <taxon>Gammaproteobacteria</taxon>
        <taxon>Pseudomonadales</taxon>
        <taxon>Pseudomonadaceae</taxon>
        <taxon>Metapseudomonas</taxon>
    </lineage>
</organism>
<dbReference type="PROSITE" id="PS51257">
    <property type="entry name" value="PROKAR_LIPOPROTEIN"/>
    <property type="match status" value="1"/>
</dbReference>
<evidence type="ECO:0000256" key="1">
    <source>
        <dbReference type="SAM" id="SignalP"/>
    </source>
</evidence>
<dbReference type="KEGG" id="poj:PtoMrB4_35170"/>
<accession>A0A679GQL9</accession>
<protein>
    <recommendedName>
        <fullName evidence="4">Lipoprotein</fullName>
    </recommendedName>
</protein>
<dbReference type="AlphaFoldDB" id="A0A679GQL9"/>
<proteinExistence type="predicted"/>